<protein>
    <recommendedName>
        <fullName evidence="6">Protein kinase domain-containing protein</fullName>
    </recommendedName>
</protein>
<name>A0A017SUV5_9BACT</name>
<keyword evidence="8" id="KW-1185">Reference proteome</keyword>
<dbReference type="PROSITE" id="PS50011">
    <property type="entry name" value="PROTEIN_KINASE_DOM"/>
    <property type="match status" value="1"/>
</dbReference>
<evidence type="ECO:0000256" key="2">
    <source>
        <dbReference type="ARBA" id="ARBA00022741"/>
    </source>
</evidence>
<dbReference type="Gene3D" id="1.10.510.10">
    <property type="entry name" value="Transferase(Phosphotransferase) domain 1"/>
    <property type="match status" value="1"/>
</dbReference>
<dbReference type="InterPro" id="IPR000719">
    <property type="entry name" value="Prot_kinase_dom"/>
</dbReference>
<dbReference type="PANTHER" id="PTHR43289:SF6">
    <property type="entry name" value="SERINE_THREONINE-PROTEIN KINASE NEKL-3"/>
    <property type="match status" value="1"/>
</dbReference>
<evidence type="ECO:0000259" key="6">
    <source>
        <dbReference type="PROSITE" id="PS50011"/>
    </source>
</evidence>
<keyword evidence="1" id="KW-0808">Transferase</keyword>
<feature type="compositionally biased region" description="Low complexity" evidence="5">
    <location>
        <begin position="497"/>
        <end position="528"/>
    </location>
</feature>
<dbReference type="SUPFAM" id="SSF56112">
    <property type="entry name" value="Protein kinase-like (PK-like)"/>
    <property type="match status" value="1"/>
</dbReference>
<proteinExistence type="predicted"/>
<feature type="region of interest" description="Disordered" evidence="5">
    <location>
        <begin position="327"/>
        <end position="408"/>
    </location>
</feature>
<dbReference type="GO" id="GO:0004674">
    <property type="term" value="F:protein serine/threonine kinase activity"/>
    <property type="evidence" value="ECO:0007669"/>
    <property type="project" value="TreeGrafter"/>
</dbReference>
<evidence type="ECO:0000256" key="3">
    <source>
        <dbReference type="ARBA" id="ARBA00022777"/>
    </source>
</evidence>
<dbReference type="eggNOG" id="COG0515">
    <property type="taxonomic scope" value="Bacteria"/>
</dbReference>
<dbReference type="STRING" id="1192034.CAP_9002"/>
<feature type="domain" description="Protein kinase" evidence="6">
    <location>
        <begin position="17"/>
        <end position="292"/>
    </location>
</feature>
<gene>
    <name evidence="7" type="ORF">CAP_9002</name>
</gene>
<dbReference type="Gene3D" id="3.30.200.20">
    <property type="entry name" value="Phosphorylase Kinase, domain 1"/>
    <property type="match status" value="1"/>
</dbReference>
<feature type="compositionally biased region" description="Low complexity" evidence="5">
    <location>
        <begin position="399"/>
        <end position="408"/>
    </location>
</feature>
<sequence>MPRSATATPLPFLAGRYALHGEIARGGMASVHFGRLRGAAGFTRVVAIKRLHAQYAREPELVAMFTDEARLTSRIQHPSVVPTLDVVSEGGELLLVMEYVHGETLSRLILQAQRTGVRLPPPVAAAIIHSALLGLHAAHEATGPDGLPLNLIHRDITPQNLLVGTDGVTRVADFGIAKAAGRLHTTRDGSIRGKLGYMPPEQLYGERLDRRVDLYGAGVVLWEALVGERLFAGEGDEPALAKALTATVDPPGLRVPDVPQALDEVVLRAVEREPRRRFATALEMATALQAALPLASATEVTTWVRDLSGERLKLRAQEVARLQQLASDAEDAPISTAPVASRPAPLSTREIATPATPSVDKDAVTVTAPALRPAPAPAPPDALPFSTPTQPSATPAVFTAPGAPATSPAASSRRALVAGLLAGAALTAAVATALALRGSAPAASASAERTTPSNSTASTASTAPEVPAAPEVSTAPAVPSPPATLASAAAPPPESAPPAAAAPAPATASQSRTTTVPARPATTTATRPTPKPDCNPPYTINEQGHKRYKRECLR</sequence>
<organism evidence="7 8">
    <name type="scientific">Chondromyces apiculatus DSM 436</name>
    <dbReference type="NCBI Taxonomy" id="1192034"/>
    <lineage>
        <taxon>Bacteria</taxon>
        <taxon>Pseudomonadati</taxon>
        <taxon>Myxococcota</taxon>
        <taxon>Polyangia</taxon>
        <taxon>Polyangiales</taxon>
        <taxon>Polyangiaceae</taxon>
        <taxon>Chondromyces</taxon>
    </lineage>
</organism>
<keyword evidence="2" id="KW-0547">Nucleotide-binding</keyword>
<feature type="compositionally biased region" description="Pro residues" evidence="5">
    <location>
        <begin position="372"/>
        <end position="382"/>
    </location>
</feature>
<dbReference type="InterPro" id="IPR011009">
    <property type="entry name" value="Kinase-like_dom_sf"/>
</dbReference>
<feature type="region of interest" description="Disordered" evidence="5">
    <location>
        <begin position="442"/>
        <end position="554"/>
    </location>
</feature>
<dbReference type="CDD" id="cd14014">
    <property type="entry name" value="STKc_PknB_like"/>
    <property type="match status" value="1"/>
</dbReference>
<dbReference type="GO" id="GO:0005524">
    <property type="term" value="F:ATP binding"/>
    <property type="evidence" value="ECO:0007669"/>
    <property type="project" value="UniProtKB-KW"/>
</dbReference>
<evidence type="ECO:0000256" key="1">
    <source>
        <dbReference type="ARBA" id="ARBA00022679"/>
    </source>
</evidence>
<evidence type="ECO:0000256" key="5">
    <source>
        <dbReference type="SAM" id="MobiDB-lite"/>
    </source>
</evidence>
<comment type="caution">
    <text evidence="7">The sequence shown here is derived from an EMBL/GenBank/DDBJ whole genome shotgun (WGS) entry which is preliminary data.</text>
</comment>
<dbReference type="AlphaFoldDB" id="A0A017SUV5"/>
<dbReference type="EMBL" id="ASRX01000098">
    <property type="protein sequence ID" value="EYF00783.1"/>
    <property type="molecule type" value="Genomic_DNA"/>
</dbReference>
<dbReference type="Pfam" id="PF00069">
    <property type="entry name" value="Pkinase"/>
    <property type="match status" value="1"/>
</dbReference>
<dbReference type="Proteomes" id="UP000019678">
    <property type="component" value="Unassembled WGS sequence"/>
</dbReference>
<dbReference type="PROSITE" id="PS00109">
    <property type="entry name" value="PROTEIN_KINASE_TYR"/>
    <property type="match status" value="1"/>
</dbReference>
<keyword evidence="4" id="KW-0067">ATP-binding</keyword>
<feature type="compositionally biased region" description="Low complexity" evidence="5">
    <location>
        <begin position="450"/>
        <end position="489"/>
    </location>
</feature>
<evidence type="ECO:0000256" key="4">
    <source>
        <dbReference type="ARBA" id="ARBA00022840"/>
    </source>
</evidence>
<evidence type="ECO:0000313" key="8">
    <source>
        <dbReference type="Proteomes" id="UP000019678"/>
    </source>
</evidence>
<dbReference type="PANTHER" id="PTHR43289">
    <property type="entry name" value="MITOGEN-ACTIVATED PROTEIN KINASE KINASE KINASE 20-RELATED"/>
    <property type="match status" value="1"/>
</dbReference>
<evidence type="ECO:0000313" key="7">
    <source>
        <dbReference type="EMBL" id="EYF00783.1"/>
    </source>
</evidence>
<dbReference type="InterPro" id="IPR008266">
    <property type="entry name" value="Tyr_kinase_AS"/>
</dbReference>
<keyword evidence="3" id="KW-0418">Kinase</keyword>
<accession>A0A017SUV5</accession>
<reference evidence="7 8" key="1">
    <citation type="submission" date="2013-05" db="EMBL/GenBank/DDBJ databases">
        <title>Genome assembly of Chondromyces apiculatus DSM 436.</title>
        <authorList>
            <person name="Sharma G."/>
            <person name="Khatri I."/>
            <person name="Kaur C."/>
            <person name="Mayilraj S."/>
            <person name="Subramanian S."/>
        </authorList>
    </citation>
    <scope>NUCLEOTIDE SEQUENCE [LARGE SCALE GENOMIC DNA]</scope>
    <source>
        <strain evidence="7 8">DSM 436</strain>
    </source>
</reference>